<dbReference type="AlphaFoldDB" id="A0A6C7E336"/>
<dbReference type="SUPFAM" id="SSF109854">
    <property type="entry name" value="DinB/YfiT-like putative metalloenzymes"/>
    <property type="match status" value="1"/>
</dbReference>
<name>A0A6C7E336_ILUCY</name>
<protein>
    <recommendedName>
        <fullName evidence="1">DinB-like domain-containing protein</fullName>
    </recommendedName>
</protein>
<dbReference type="KEGG" id="aym:YM304_11330"/>
<dbReference type="RefSeq" id="WP_015440694.1">
    <property type="nucleotide sequence ID" value="NC_020520.1"/>
</dbReference>
<proteinExistence type="predicted"/>
<dbReference type="Pfam" id="PF12867">
    <property type="entry name" value="DinB_2"/>
    <property type="match status" value="1"/>
</dbReference>
<evidence type="ECO:0000313" key="3">
    <source>
        <dbReference type="Proteomes" id="UP000011863"/>
    </source>
</evidence>
<dbReference type="InterPro" id="IPR024775">
    <property type="entry name" value="DinB-like"/>
</dbReference>
<dbReference type="Proteomes" id="UP000011863">
    <property type="component" value="Chromosome"/>
</dbReference>
<feature type="domain" description="DinB-like" evidence="1">
    <location>
        <begin position="11"/>
        <end position="147"/>
    </location>
</feature>
<sequence>MIDLSRIATTLESLPDVLRTLLAPIDPDVLRSRPEPGEWSVHEIIGHLIATDADAFQGRIDSIIAGEPEIAGFDPWAAIDARTFADESLDTLLTELAAGRAGCVAFLRALDPDALSSTATHSGDRVFTAGDFVLEWPFHDQEHLQQILANLQVQYLPHMSATMRTALTTD</sequence>
<evidence type="ECO:0000259" key="1">
    <source>
        <dbReference type="Pfam" id="PF12867"/>
    </source>
</evidence>
<dbReference type="Gene3D" id="1.20.120.450">
    <property type="entry name" value="dinb family like domain"/>
    <property type="match status" value="1"/>
</dbReference>
<evidence type="ECO:0000313" key="2">
    <source>
        <dbReference type="EMBL" id="BAN01447.1"/>
    </source>
</evidence>
<dbReference type="OrthoDB" id="1434917at2"/>
<accession>A0A6C7E336</accession>
<keyword evidence="3" id="KW-1185">Reference proteome</keyword>
<dbReference type="InterPro" id="IPR034660">
    <property type="entry name" value="DinB/YfiT-like"/>
</dbReference>
<organism evidence="2 3">
    <name type="scientific">Ilumatobacter coccineus (strain NBRC 103263 / KCTC 29153 / YM16-304)</name>
    <dbReference type="NCBI Taxonomy" id="1313172"/>
    <lineage>
        <taxon>Bacteria</taxon>
        <taxon>Bacillati</taxon>
        <taxon>Actinomycetota</taxon>
        <taxon>Acidimicrobiia</taxon>
        <taxon>Acidimicrobiales</taxon>
        <taxon>Ilumatobacteraceae</taxon>
        <taxon>Ilumatobacter</taxon>
    </lineage>
</organism>
<reference evidence="2 3" key="1">
    <citation type="journal article" date="2013" name="Int. J. Syst. Evol. Microbiol.">
        <title>Ilumatobacter nonamiense sp. nov. and Ilumatobacter coccineum sp. nov., isolated from seashore sand.</title>
        <authorList>
            <person name="Matsumoto A."/>
            <person name="Kasai H."/>
            <person name="Matsuo Y."/>
            <person name="Shizuri Y."/>
            <person name="Ichikawa N."/>
            <person name="Fujita N."/>
            <person name="Omura S."/>
            <person name="Takahashi Y."/>
        </authorList>
    </citation>
    <scope>NUCLEOTIDE SEQUENCE [LARGE SCALE GENOMIC DNA]</scope>
    <source>
        <strain evidence="3">NBRC 103263 / KCTC 29153 / YM16-304</strain>
    </source>
</reference>
<gene>
    <name evidence="2" type="ORF">YM304_11330</name>
</gene>
<dbReference type="EMBL" id="AP012057">
    <property type="protein sequence ID" value="BAN01447.1"/>
    <property type="molecule type" value="Genomic_DNA"/>
</dbReference>